<proteinExistence type="predicted"/>
<dbReference type="Proteomes" id="UP000031512">
    <property type="component" value="Chromosome 1"/>
</dbReference>
<evidence type="ECO:0000313" key="2">
    <source>
        <dbReference type="EMBL" id="AFZ79712.1"/>
    </source>
</evidence>
<dbReference type="EMBL" id="CP001669">
    <property type="protein sequence ID" value="AFZ79712.1"/>
    <property type="molecule type" value="Genomic_DNA"/>
</dbReference>
<gene>
    <name evidence="2" type="ORF">BEWA_025610</name>
</gene>
<dbReference type="KEGG" id="beq:BEWA_025610"/>
<name>L0AVT1_THEEQ</name>
<accession>L0AVT1</accession>
<keyword evidence="1" id="KW-0732">Signal</keyword>
<dbReference type="GeneID" id="15807291"/>
<dbReference type="VEuPathDB" id="PiroplasmaDB:BEWA_025610"/>
<feature type="chain" id="PRO_5003939279" evidence="1">
    <location>
        <begin position="19"/>
        <end position="301"/>
    </location>
</feature>
<evidence type="ECO:0000313" key="3">
    <source>
        <dbReference type="Proteomes" id="UP000031512"/>
    </source>
</evidence>
<dbReference type="Pfam" id="PF04385">
    <property type="entry name" value="FAINT"/>
    <property type="match status" value="1"/>
</dbReference>
<feature type="signal peptide" evidence="1">
    <location>
        <begin position="1"/>
        <end position="18"/>
    </location>
</feature>
<protein>
    <submittedName>
        <fullName evidence="2">Signal peptide-containing protein</fullName>
    </submittedName>
</protein>
<dbReference type="RefSeq" id="XP_004829378.1">
    <property type="nucleotide sequence ID" value="XM_004829321.1"/>
</dbReference>
<organism evidence="2 3">
    <name type="scientific">Theileria equi strain WA</name>
    <dbReference type="NCBI Taxonomy" id="1537102"/>
    <lineage>
        <taxon>Eukaryota</taxon>
        <taxon>Sar</taxon>
        <taxon>Alveolata</taxon>
        <taxon>Apicomplexa</taxon>
        <taxon>Aconoidasida</taxon>
        <taxon>Piroplasmida</taxon>
        <taxon>Theileriidae</taxon>
        <taxon>Theileria</taxon>
    </lineage>
</organism>
<dbReference type="AlphaFoldDB" id="L0AVT1"/>
<dbReference type="InterPro" id="IPR007480">
    <property type="entry name" value="DUF529"/>
</dbReference>
<reference evidence="2 3" key="1">
    <citation type="journal article" date="2012" name="BMC Genomics">
        <title>Comparative genomic analysis and phylogenetic position of Theileria equi.</title>
        <authorList>
            <person name="Kappmeyer L.S."/>
            <person name="Thiagarajan M."/>
            <person name="Herndon D.R."/>
            <person name="Ramsay J.D."/>
            <person name="Caler E."/>
            <person name="Djikeng A."/>
            <person name="Gillespie J.J."/>
            <person name="Lau A.O."/>
            <person name="Roalson E.H."/>
            <person name="Silva J.C."/>
            <person name="Silva M.G."/>
            <person name="Suarez C.E."/>
            <person name="Ueti M.W."/>
            <person name="Nene V.M."/>
            <person name="Mealey R.H."/>
            <person name="Knowles D.P."/>
            <person name="Brayton K.A."/>
        </authorList>
    </citation>
    <scope>NUCLEOTIDE SEQUENCE [LARGE SCALE GENOMIC DNA]</scope>
    <source>
        <strain evidence="2 3">WA</strain>
    </source>
</reference>
<evidence type="ECO:0000256" key="1">
    <source>
        <dbReference type="SAM" id="SignalP"/>
    </source>
</evidence>
<sequence>MKALAVLFAVYLLGQCQCGNDDDEEIGPWNENVSTYEYHYDGNDVMLIIPKRGVSIYTVACGTSEIWSQVEGQEFEYLKCFMKHGEPMALLVAKSQDGYATGRWYARDGNKWKNSIKASKEVITGLKVLVPERNKFVLDLDYKEDIEECRIFEISFFESPMRVYYANNGYCSTEVVFSGAPVWKGTNGSVCVACDAYLKDGKPTLILLVIITTGNSVFKHFERNEKDEWSEISDHDFTTRAEAFRTYKSSKGYKMEKEFVLNLKPAKPWWIRSFNAVTRALSRPRNVPFSPLEEDVSALDK</sequence>
<keyword evidence="3" id="KW-1185">Reference proteome</keyword>